<dbReference type="PANTHER" id="PTHR40088:SF1">
    <property type="entry name" value="PECTATE LYASE PEL9"/>
    <property type="match status" value="1"/>
</dbReference>
<keyword evidence="4" id="KW-0479">Metal-binding</keyword>
<evidence type="ECO:0000256" key="4">
    <source>
        <dbReference type="ARBA" id="ARBA00022723"/>
    </source>
</evidence>
<proteinExistence type="inferred from homology"/>
<keyword evidence="3" id="KW-0964">Secreted</keyword>
<evidence type="ECO:0000313" key="11">
    <source>
        <dbReference type="Proteomes" id="UP000320762"/>
    </source>
</evidence>
<evidence type="ECO:0000256" key="3">
    <source>
        <dbReference type="ARBA" id="ARBA00022525"/>
    </source>
</evidence>
<evidence type="ECO:0000256" key="8">
    <source>
        <dbReference type="ARBA" id="ARBA00038263"/>
    </source>
</evidence>
<evidence type="ECO:0000256" key="5">
    <source>
        <dbReference type="ARBA" id="ARBA00022729"/>
    </source>
</evidence>
<dbReference type="InterPro" id="IPR006626">
    <property type="entry name" value="PbH1"/>
</dbReference>
<dbReference type="Gene3D" id="2.160.20.10">
    <property type="entry name" value="Single-stranded right-handed beta-helix, Pectin lyase-like"/>
    <property type="match status" value="1"/>
</dbReference>
<reference evidence="10 11" key="1">
    <citation type="journal article" date="2019" name="New Phytol.">
        <title>Comparative genomics reveals unique wood-decay strategies and fruiting body development in the Schizophyllaceae.</title>
        <authorList>
            <person name="Almasi E."/>
            <person name="Sahu N."/>
            <person name="Krizsan K."/>
            <person name="Balint B."/>
            <person name="Kovacs G.M."/>
            <person name="Kiss B."/>
            <person name="Cseklye J."/>
            <person name="Drula E."/>
            <person name="Henrissat B."/>
            <person name="Nagy I."/>
            <person name="Chovatia M."/>
            <person name="Adam C."/>
            <person name="LaButti K."/>
            <person name="Lipzen A."/>
            <person name="Riley R."/>
            <person name="Grigoriev I.V."/>
            <person name="Nagy L.G."/>
        </authorList>
    </citation>
    <scope>NUCLEOTIDE SEQUENCE [LARGE SCALE GENOMIC DNA]</scope>
    <source>
        <strain evidence="10 11">NL-1724</strain>
    </source>
</reference>
<dbReference type="InterPro" id="IPR011050">
    <property type="entry name" value="Pectin_lyase_fold/virulence"/>
</dbReference>
<dbReference type="OrthoDB" id="2899183at2759"/>
<evidence type="ECO:0000259" key="9">
    <source>
        <dbReference type="Pfam" id="PF22842"/>
    </source>
</evidence>
<sequence length="369" mass="39395">MVSLASLLGRQPVSRAKRSVKAKRATDIFVSPDGSDSNAGTLDAPLASIQVAVDQAEAGDTIYLREGTYTPTENIQITKSGKSSAPYTISNYEGESVLIDGEELPYTPGELDSSIPSSDRGIFHIEADYWVFTGFEIAHGPYAIYADNSNNNVYSNLIVRDNYETGLQIQGESSNNLVENVDSYGNHDPRKNGESADGIGIKEGSGTGNVVRGTRLWNNVDDGLDLWEFKSPVTIEETYSWGNGYNRWDFEPFEGDGNGFKLGGGGDAREKGPAAHVVTNCIAFSNSAGGFVDNSQPGDMKLTRNTAWNNEGTGVDSSSNSWDSGSWSNSSFMSLDSSVLTSARAANGSIVASTFLLPSSGTAIGAYYV</sequence>
<comment type="cofactor">
    <cofactor evidence="1">
        <name>Ca(2+)</name>
        <dbReference type="ChEBI" id="CHEBI:29108"/>
    </cofactor>
</comment>
<evidence type="ECO:0000256" key="1">
    <source>
        <dbReference type="ARBA" id="ARBA00001913"/>
    </source>
</evidence>
<gene>
    <name evidence="10" type="ORF">BD626DRAFT_600179</name>
</gene>
<dbReference type="AlphaFoldDB" id="A0A550C8I9"/>
<dbReference type="SUPFAM" id="SSF51126">
    <property type="entry name" value="Pectin lyase-like"/>
    <property type="match status" value="1"/>
</dbReference>
<accession>A0A550C8I9</accession>
<dbReference type="InterPro" id="IPR012334">
    <property type="entry name" value="Pectin_lyas_fold"/>
</dbReference>
<dbReference type="InterPro" id="IPR053868">
    <property type="entry name" value="Pel9A-like_beta_helix"/>
</dbReference>
<comment type="similarity">
    <text evidence="8">Belongs to the polysaccharide lyase 9 family.</text>
</comment>
<organism evidence="10 11">
    <name type="scientific">Schizophyllum amplum</name>
    <dbReference type="NCBI Taxonomy" id="97359"/>
    <lineage>
        <taxon>Eukaryota</taxon>
        <taxon>Fungi</taxon>
        <taxon>Dikarya</taxon>
        <taxon>Basidiomycota</taxon>
        <taxon>Agaricomycotina</taxon>
        <taxon>Agaricomycetes</taxon>
        <taxon>Agaricomycetidae</taxon>
        <taxon>Agaricales</taxon>
        <taxon>Schizophyllaceae</taxon>
        <taxon>Schizophyllum</taxon>
    </lineage>
</organism>
<evidence type="ECO:0000256" key="7">
    <source>
        <dbReference type="ARBA" id="ARBA00023239"/>
    </source>
</evidence>
<evidence type="ECO:0000313" key="10">
    <source>
        <dbReference type="EMBL" id="TRM61095.1"/>
    </source>
</evidence>
<dbReference type="SMART" id="SM00710">
    <property type="entry name" value="PbH1"/>
    <property type="match status" value="5"/>
</dbReference>
<dbReference type="GO" id="GO:0046872">
    <property type="term" value="F:metal ion binding"/>
    <property type="evidence" value="ECO:0007669"/>
    <property type="project" value="UniProtKB-KW"/>
</dbReference>
<keyword evidence="11" id="KW-1185">Reference proteome</keyword>
<comment type="subcellular location">
    <subcellularLocation>
        <location evidence="2">Secreted</location>
    </subcellularLocation>
</comment>
<keyword evidence="6" id="KW-0106">Calcium</keyword>
<name>A0A550C8I9_9AGAR</name>
<dbReference type="GO" id="GO:0005576">
    <property type="term" value="C:extracellular region"/>
    <property type="evidence" value="ECO:0007669"/>
    <property type="project" value="UniProtKB-SubCell"/>
</dbReference>
<feature type="domain" description="Pel9A-like right handed beta-helix region" evidence="9">
    <location>
        <begin position="148"/>
        <end position="310"/>
    </location>
</feature>
<dbReference type="Pfam" id="PF22842">
    <property type="entry name" value="Pel9A-like_beta_helix"/>
    <property type="match status" value="1"/>
</dbReference>
<evidence type="ECO:0000256" key="6">
    <source>
        <dbReference type="ARBA" id="ARBA00022837"/>
    </source>
</evidence>
<dbReference type="InterPro" id="IPR052052">
    <property type="entry name" value="Polysaccharide_Lyase_9"/>
</dbReference>
<keyword evidence="7 10" id="KW-0456">Lyase</keyword>
<dbReference type="Proteomes" id="UP000320762">
    <property type="component" value="Unassembled WGS sequence"/>
</dbReference>
<keyword evidence="5" id="KW-0732">Signal</keyword>
<evidence type="ECO:0000256" key="2">
    <source>
        <dbReference type="ARBA" id="ARBA00004613"/>
    </source>
</evidence>
<dbReference type="EMBL" id="VDMD01000018">
    <property type="protein sequence ID" value="TRM61095.1"/>
    <property type="molecule type" value="Genomic_DNA"/>
</dbReference>
<dbReference type="PANTHER" id="PTHR40088">
    <property type="entry name" value="PECTATE LYASE (EUROFUNG)"/>
    <property type="match status" value="1"/>
</dbReference>
<dbReference type="STRING" id="97359.A0A550C8I9"/>
<protein>
    <submittedName>
        <fullName evidence="10">Polysaccharide lyase family 9 protein</fullName>
    </submittedName>
</protein>
<comment type="caution">
    <text evidence="10">The sequence shown here is derived from an EMBL/GenBank/DDBJ whole genome shotgun (WGS) entry which is preliminary data.</text>
</comment>
<dbReference type="GO" id="GO:0016837">
    <property type="term" value="F:carbon-oxygen lyase activity, acting on polysaccharides"/>
    <property type="evidence" value="ECO:0007669"/>
    <property type="project" value="TreeGrafter"/>
</dbReference>